<dbReference type="Proteomes" id="UP000001072">
    <property type="component" value="Unassembled WGS sequence"/>
</dbReference>
<dbReference type="KEGG" id="mlr:MELLADRAFT_87314"/>
<evidence type="ECO:0000313" key="3">
    <source>
        <dbReference type="Proteomes" id="UP000001072"/>
    </source>
</evidence>
<gene>
    <name evidence="2" type="ORF">MELLADRAFT_87314</name>
</gene>
<dbReference type="EMBL" id="GL883109">
    <property type="protein sequence ID" value="EGG06167.1"/>
    <property type="molecule type" value="Genomic_DNA"/>
</dbReference>
<accession>F4RMT6</accession>
<dbReference type="InParanoid" id="F4RMT6"/>
<keyword evidence="3" id="KW-1185">Reference proteome</keyword>
<name>F4RMT6_MELLP</name>
<evidence type="ECO:0000256" key="1">
    <source>
        <dbReference type="SAM" id="MobiDB-lite"/>
    </source>
</evidence>
<evidence type="ECO:0000313" key="2">
    <source>
        <dbReference type="EMBL" id="EGG06167.1"/>
    </source>
</evidence>
<protein>
    <submittedName>
        <fullName evidence="2">Uncharacterized protein</fullName>
    </submittedName>
</protein>
<feature type="compositionally biased region" description="Polar residues" evidence="1">
    <location>
        <begin position="85"/>
        <end position="108"/>
    </location>
</feature>
<sequence>MPPKTQTNPYALPRRTSPQRPSPTQKQATPGSSRRSSNAGLRSSRGRTTPRVTGKPAPVGRQTKHGPSAVQDHNVAGKGKGAKGSNNRLNSSNSKEGSNTRLNASNAVSPPATHSPESNRAGPLFMEEDLDDLNGGDQGNGGNDDDDDDEDYNANFHENDDPDNDENKENEESEDNNDEESNNNRSATESELGLPPKPLINHTSAAAAAAAGSVSALTAHLSGERLRFFNELAATAGLNEEYKVMGRVLCNVDGRADHFVSMTVALLSTRQEISDYHQETNAEATQCIIMGDVQAYTATADKEGNQEHLPRSLAAKLLDKILDNPSEWRKRLLPARYGRNPDPVESRDFQKWLNIILKEIRKDLNKIKTPSKLNVPTIETLIVKARVLFCMISLEISICMASIHWGWNTQSYSNRSFWGVVDEKLEELRSKSVRYRYAFFLEVLRQDFDRFDGEVTFAEIQKTTKFELPTENEVEAQIKHLEETHGARVVPAELAHNEPAG</sequence>
<dbReference type="GeneID" id="18934466"/>
<feature type="compositionally biased region" description="Acidic residues" evidence="1">
    <location>
        <begin position="143"/>
        <end position="152"/>
    </location>
</feature>
<feature type="compositionally biased region" description="Polar residues" evidence="1">
    <location>
        <begin position="26"/>
        <end position="51"/>
    </location>
</feature>
<dbReference type="HOGENOM" id="CLU_544090_0_0_1"/>
<feature type="compositionally biased region" description="Low complexity" evidence="1">
    <location>
        <begin position="13"/>
        <end position="25"/>
    </location>
</feature>
<reference evidence="3" key="1">
    <citation type="journal article" date="2011" name="Proc. Natl. Acad. Sci. U.S.A.">
        <title>Obligate biotrophy features unraveled by the genomic analysis of rust fungi.</title>
        <authorList>
            <person name="Duplessis S."/>
            <person name="Cuomo C.A."/>
            <person name="Lin Y.-C."/>
            <person name="Aerts A."/>
            <person name="Tisserant E."/>
            <person name="Veneault-Fourrey C."/>
            <person name="Joly D.L."/>
            <person name="Hacquard S."/>
            <person name="Amselem J."/>
            <person name="Cantarel B.L."/>
            <person name="Chiu R."/>
            <person name="Coutinho P.M."/>
            <person name="Feau N."/>
            <person name="Field M."/>
            <person name="Frey P."/>
            <person name="Gelhaye E."/>
            <person name="Goldberg J."/>
            <person name="Grabherr M.G."/>
            <person name="Kodira C.D."/>
            <person name="Kohler A."/>
            <person name="Kuees U."/>
            <person name="Lindquist E.A."/>
            <person name="Lucas S.M."/>
            <person name="Mago R."/>
            <person name="Mauceli E."/>
            <person name="Morin E."/>
            <person name="Murat C."/>
            <person name="Pangilinan J.L."/>
            <person name="Park R."/>
            <person name="Pearson M."/>
            <person name="Quesneville H."/>
            <person name="Rouhier N."/>
            <person name="Sakthikumar S."/>
            <person name="Salamov A.A."/>
            <person name="Schmutz J."/>
            <person name="Selles B."/>
            <person name="Shapiro H."/>
            <person name="Tanguay P."/>
            <person name="Tuskan G.A."/>
            <person name="Henrissat B."/>
            <person name="Van de Peer Y."/>
            <person name="Rouze P."/>
            <person name="Ellis J.G."/>
            <person name="Dodds P.N."/>
            <person name="Schein J.E."/>
            <person name="Zhong S."/>
            <person name="Hamelin R.C."/>
            <person name="Grigoriev I.V."/>
            <person name="Szabo L.J."/>
            <person name="Martin F."/>
        </authorList>
    </citation>
    <scope>NUCLEOTIDE SEQUENCE [LARGE SCALE GENOMIC DNA]</scope>
    <source>
        <strain evidence="3">98AG31 / pathotype 3-4-7</strain>
    </source>
</reference>
<organism evidence="3">
    <name type="scientific">Melampsora larici-populina (strain 98AG31 / pathotype 3-4-7)</name>
    <name type="common">Poplar leaf rust fungus</name>
    <dbReference type="NCBI Taxonomy" id="747676"/>
    <lineage>
        <taxon>Eukaryota</taxon>
        <taxon>Fungi</taxon>
        <taxon>Dikarya</taxon>
        <taxon>Basidiomycota</taxon>
        <taxon>Pucciniomycotina</taxon>
        <taxon>Pucciniomycetes</taxon>
        <taxon>Pucciniales</taxon>
        <taxon>Melampsoraceae</taxon>
        <taxon>Melampsora</taxon>
    </lineage>
</organism>
<dbReference type="AlphaFoldDB" id="F4RMT6"/>
<proteinExistence type="predicted"/>
<feature type="region of interest" description="Disordered" evidence="1">
    <location>
        <begin position="1"/>
        <end position="199"/>
    </location>
</feature>
<dbReference type="RefSeq" id="XP_007410405.1">
    <property type="nucleotide sequence ID" value="XM_007410343.1"/>
</dbReference>
<feature type="compositionally biased region" description="Acidic residues" evidence="1">
    <location>
        <begin position="160"/>
        <end position="181"/>
    </location>
</feature>
<dbReference type="OrthoDB" id="2498923at2759"/>
<dbReference type="VEuPathDB" id="FungiDB:MELLADRAFT_87314"/>